<keyword evidence="2" id="KW-1185">Reference proteome</keyword>
<protein>
    <submittedName>
        <fullName evidence="1">Uncharacterized protein</fullName>
    </submittedName>
</protein>
<proteinExistence type="predicted"/>
<name>A0A1T5MD60_9BACT</name>
<dbReference type="RefSeq" id="WP_143785936.1">
    <property type="nucleotide sequence ID" value="NZ_FUZU01000004.1"/>
</dbReference>
<evidence type="ECO:0000313" key="2">
    <source>
        <dbReference type="Proteomes" id="UP000190961"/>
    </source>
</evidence>
<dbReference type="EMBL" id="FUZU01000004">
    <property type="protein sequence ID" value="SKC86160.1"/>
    <property type="molecule type" value="Genomic_DNA"/>
</dbReference>
<dbReference type="STRING" id="688867.SAMN05660236_5076"/>
<organism evidence="1 2">
    <name type="scientific">Ohtaekwangia koreensis</name>
    <dbReference type="NCBI Taxonomy" id="688867"/>
    <lineage>
        <taxon>Bacteria</taxon>
        <taxon>Pseudomonadati</taxon>
        <taxon>Bacteroidota</taxon>
        <taxon>Cytophagia</taxon>
        <taxon>Cytophagales</taxon>
        <taxon>Fulvivirgaceae</taxon>
        <taxon>Ohtaekwangia</taxon>
    </lineage>
</organism>
<evidence type="ECO:0000313" key="1">
    <source>
        <dbReference type="EMBL" id="SKC86160.1"/>
    </source>
</evidence>
<reference evidence="1 2" key="1">
    <citation type="submission" date="2017-02" db="EMBL/GenBank/DDBJ databases">
        <authorList>
            <person name="Peterson S.W."/>
        </authorList>
    </citation>
    <scope>NUCLEOTIDE SEQUENCE [LARGE SCALE GENOMIC DNA]</scope>
    <source>
        <strain evidence="1 2">DSM 25262</strain>
    </source>
</reference>
<sequence>MKRSVISASLFVMVIFLSGFTTVNYRGEEESEIIGVWVRTSDKLMIQVSSENETQLHSFIVKEGNEKFPCEVTHLPIYKDIVKISKKLWRCNFLVVTMGSCATNYEEGIIQILKNGDMEITCVGFEKKVYTKLKPRYDD</sequence>
<accession>A0A1T5MD60</accession>
<gene>
    <name evidence="1" type="ORF">SAMN05660236_5076</name>
</gene>
<dbReference type="OrthoDB" id="979926at2"/>
<dbReference type="AlphaFoldDB" id="A0A1T5MD60"/>
<dbReference type="Proteomes" id="UP000190961">
    <property type="component" value="Unassembled WGS sequence"/>
</dbReference>